<protein>
    <submittedName>
        <fullName evidence="2">Prepilin-type N-terminal cleavage/methylation domain-containing protein</fullName>
    </submittedName>
</protein>
<sequence length="232" mass="26576">MIKRANHKAIKGFTLIELMIAISILSLLLLTGSYTYSLMSSRWSKELGNFAIAEKNAKHIELTQRLLEGIQSFIVVNPQKKPFFFFIGHNTSLLAVSQSGFFANEVSEIFRLSAVEKSSGLFDLVYQSKSTQNLLLKGTEQIIEFDQSLVLFSDLTQISFEYFGWRNIDEKTNDEQNNFAPFWQQSYSGIDKQYMPEKLTLTLVKNNKILVMPIMLQTNVQSWLSPYINSDT</sequence>
<dbReference type="NCBIfam" id="TIGR02532">
    <property type="entry name" value="IV_pilin_GFxxxE"/>
    <property type="match status" value="1"/>
</dbReference>
<dbReference type="Proteomes" id="UP001266357">
    <property type="component" value="Unassembled WGS sequence"/>
</dbReference>
<organism evidence="2 3">
    <name type="scientific">Thalassotalea castellviae</name>
    <dbReference type="NCBI Taxonomy" id="3075612"/>
    <lineage>
        <taxon>Bacteria</taxon>
        <taxon>Pseudomonadati</taxon>
        <taxon>Pseudomonadota</taxon>
        <taxon>Gammaproteobacteria</taxon>
        <taxon>Alteromonadales</taxon>
        <taxon>Colwelliaceae</taxon>
        <taxon>Thalassotalea</taxon>
    </lineage>
</organism>
<comment type="caution">
    <text evidence="2">The sequence shown here is derived from an EMBL/GenBank/DDBJ whole genome shotgun (WGS) entry which is preliminary data.</text>
</comment>
<feature type="transmembrane region" description="Helical" evidence="1">
    <location>
        <begin position="12"/>
        <end position="36"/>
    </location>
</feature>
<reference evidence="2 3" key="1">
    <citation type="submission" date="2023-09" db="EMBL/GenBank/DDBJ databases">
        <authorList>
            <person name="Rey-Velasco X."/>
        </authorList>
    </citation>
    <scope>NUCLEOTIDE SEQUENCE [LARGE SCALE GENOMIC DNA]</scope>
    <source>
        <strain evidence="2 3">W431</strain>
    </source>
</reference>
<evidence type="ECO:0000313" key="3">
    <source>
        <dbReference type="Proteomes" id="UP001266357"/>
    </source>
</evidence>
<evidence type="ECO:0000313" key="2">
    <source>
        <dbReference type="EMBL" id="MDT0602814.1"/>
    </source>
</evidence>
<keyword evidence="3" id="KW-1185">Reference proteome</keyword>
<dbReference type="RefSeq" id="WP_311577844.1">
    <property type="nucleotide sequence ID" value="NZ_JAVRIF010000002.1"/>
</dbReference>
<gene>
    <name evidence="2" type="ORF">RM573_04350</name>
</gene>
<accession>A0ABU2ZY09</accession>
<dbReference type="PROSITE" id="PS00409">
    <property type="entry name" value="PROKAR_NTER_METHYL"/>
    <property type="match status" value="1"/>
</dbReference>
<dbReference type="Pfam" id="PF07963">
    <property type="entry name" value="N_methyl"/>
    <property type="match status" value="1"/>
</dbReference>
<keyword evidence="1" id="KW-1133">Transmembrane helix</keyword>
<name>A0ABU2ZY09_9GAMM</name>
<dbReference type="EMBL" id="JAVRIF010000002">
    <property type="protein sequence ID" value="MDT0602814.1"/>
    <property type="molecule type" value="Genomic_DNA"/>
</dbReference>
<dbReference type="InterPro" id="IPR012902">
    <property type="entry name" value="N_methyl_site"/>
</dbReference>
<evidence type="ECO:0000256" key="1">
    <source>
        <dbReference type="SAM" id="Phobius"/>
    </source>
</evidence>
<keyword evidence="1" id="KW-0472">Membrane</keyword>
<keyword evidence="1" id="KW-0812">Transmembrane</keyword>
<proteinExistence type="predicted"/>